<evidence type="ECO:0000313" key="9">
    <source>
        <dbReference type="Proteomes" id="UP000032027"/>
    </source>
</evidence>
<dbReference type="InterPro" id="IPR037272">
    <property type="entry name" value="SNS_sf"/>
</dbReference>
<evidence type="ECO:0000256" key="6">
    <source>
        <dbReference type="RuleBase" id="RU003732"/>
    </source>
</evidence>
<dbReference type="InterPro" id="IPR000175">
    <property type="entry name" value="Na/ntran_symport"/>
</dbReference>
<feature type="transmembrane region" description="Helical" evidence="7">
    <location>
        <begin position="291"/>
        <end position="312"/>
    </location>
</feature>
<dbReference type="InterPro" id="IPR047218">
    <property type="entry name" value="YocR/YhdH-like"/>
</dbReference>
<dbReference type="Proteomes" id="UP000032027">
    <property type="component" value="Chromosome"/>
</dbReference>
<comment type="similarity">
    <text evidence="6">Belongs to the sodium:neurotransmitter symporter (SNF) (TC 2.A.22) family.</text>
</comment>
<evidence type="ECO:0000256" key="3">
    <source>
        <dbReference type="ARBA" id="ARBA00022692"/>
    </source>
</evidence>
<dbReference type="GeneID" id="41600237"/>
<dbReference type="CDD" id="cd10336">
    <property type="entry name" value="SLC6sbd_Tyt1-Like"/>
    <property type="match status" value="1"/>
</dbReference>
<dbReference type="KEGG" id="nid:NPIRD3C_1087"/>
<dbReference type="HOGENOM" id="CLU_006855_3_4_2"/>
<reference evidence="8 9" key="3">
    <citation type="journal article" date="2019" name="Int. J. Syst. Evol. Microbiol.">
        <title>Nitrosopumilus adriaticus sp. nov. and Nitrosopumilus piranensis sp. nov., two ammonia-oxidizing archaea from the Adriatic Sea and members of the class Nitrososphaeria.</title>
        <authorList>
            <person name="Bayer B."/>
            <person name="Vojvoda J."/>
            <person name="Reinthaler T."/>
            <person name="Reyes C."/>
            <person name="Pinto M."/>
            <person name="Herndl G.J."/>
        </authorList>
    </citation>
    <scope>NUCLEOTIDE SEQUENCE [LARGE SCALE GENOMIC DNA]</scope>
    <source>
        <strain evidence="8 9">D3C</strain>
    </source>
</reference>
<evidence type="ECO:0000256" key="4">
    <source>
        <dbReference type="ARBA" id="ARBA00022989"/>
    </source>
</evidence>
<dbReference type="Pfam" id="PF00209">
    <property type="entry name" value="SNF"/>
    <property type="match status" value="2"/>
</dbReference>
<gene>
    <name evidence="8" type="ORF">NPIRD3C_1087</name>
</gene>
<evidence type="ECO:0000256" key="5">
    <source>
        <dbReference type="ARBA" id="ARBA00023136"/>
    </source>
</evidence>
<feature type="transmembrane region" description="Helical" evidence="7">
    <location>
        <begin position="206"/>
        <end position="232"/>
    </location>
</feature>
<dbReference type="EMBL" id="CP010868">
    <property type="protein sequence ID" value="AJM92299.1"/>
    <property type="molecule type" value="Genomic_DNA"/>
</dbReference>
<dbReference type="OrthoDB" id="99721at2157"/>
<feature type="transmembrane region" description="Helical" evidence="7">
    <location>
        <begin position="372"/>
        <end position="391"/>
    </location>
</feature>
<keyword evidence="6" id="KW-0769">Symport</keyword>
<comment type="subcellular location">
    <subcellularLocation>
        <location evidence="1">Membrane</location>
        <topology evidence="1">Multi-pass membrane protein</topology>
    </subcellularLocation>
</comment>
<keyword evidence="4 7" id="KW-1133">Transmembrane helix</keyword>
<evidence type="ECO:0000256" key="2">
    <source>
        <dbReference type="ARBA" id="ARBA00022448"/>
    </source>
</evidence>
<dbReference type="RefSeq" id="WP_148703171.1">
    <property type="nucleotide sequence ID" value="NZ_CP010868.1"/>
</dbReference>
<dbReference type="PROSITE" id="PS50267">
    <property type="entry name" value="NA_NEUROTRAN_SYMP_3"/>
    <property type="match status" value="1"/>
</dbReference>
<reference evidence="9" key="1">
    <citation type="submission" date="2015-02" db="EMBL/GenBank/DDBJ databases">
        <title>Characterization of two novel Thaumarchaeota isolated from the Northern Adriatic Sea.</title>
        <authorList>
            <person name="Bayer B."/>
            <person name="Vojvoda J."/>
            <person name="Offre P."/>
            <person name="Srivastava A."/>
            <person name="Elisabeth N."/>
            <person name="Garcia J.A.L."/>
            <person name="Schleper C."/>
            <person name="Herndl G.J."/>
        </authorList>
    </citation>
    <scope>NUCLEOTIDE SEQUENCE [LARGE SCALE GENOMIC DNA]</scope>
    <source>
        <strain evidence="9">D3C</strain>
    </source>
</reference>
<keyword evidence="2 6" id="KW-0813">Transport</keyword>
<dbReference type="NCBIfam" id="NF037979">
    <property type="entry name" value="Na_transp"/>
    <property type="match status" value="1"/>
</dbReference>
<reference evidence="8 9" key="2">
    <citation type="journal article" date="2016" name="ISME J.">
        <title>Physiological and genomic characterization of two novel marine thaumarchaeal strains indicates niche differentiation.</title>
        <authorList>
            <person name="Bayer B."/>
            <person name="Vojvoda J."/>
            <person name="Offre P."/>
            <person name="Alves R.J."/>
            <person name="Elisabeth N.H."/>
            <person name="Garcia J.A."/>
            <person name="Volland J.M."/>
            <person name="Srivastava A."/>
            <person name="Schleper C."/>
            <person name="Herndl G.J."/>
        </authorList>
    </citation>
    <scope>NUCLEOTIDE SEQUENCE [LARGE SCALE GENOMIC DNA]</scope>
    <source>
        <strain evidence="8 9">D3C</strain>
    </source>
</reference>
<feature type="transmembrane region" description="Helical" evidence="7">
    <location>
        <begin position="43"/>
        <end position="67"/>
    </location>
</feature>
<dbReference type="PANTHER" id="PTHR42948:SF1">
    <property type="entry name" value="TRANSPORTER"/>
    <property type="match status" value="1"/>
</dbReference>
<dbReference type="PANTHER" id="PTHR42948">
    <property type="entry name" value="TRANSPORTER"/>
    <property type="match status" value="1"/>
</dbReference>
<keyword evidence="5 7" id="KW-0472">Membrane</keyword>
<name>A0A0C5BVM8_9ARCH</name>
<feature type="transmembrane region" description="Helical" evidence="7">
    <location>
        <begin position="333"/>
        <end position="352"/>
    </location>
</feature>
<feature type="transmembrane region" description="Helical" evidence="7">
    <location>
        <begin position="412"/>
        <end position="434"/>
    </location>
</feature>
<feature type="transmembrane region" description="Helical" evidence="7">
    <location>
        <begin position="12"/>
        <end position="31"/>
    </location>
</feature>
<dbReference type="AlphaFoldDB" id="A0A0C5BVM8"/>
<sequence length="438" mass="48502">MESEVKREEWKSTSGFILACIGSAVGVANIWRFPYIVGENGGGAFLVPFLIVVVGLGVILMMLEFSVGKYFQSSIVNSLKRIRTKLKWFGVLIASVSLVILSYYLVIIGWIGFYLSSFLVSNVLGFEDLAQTYFSLISFVVVTLIVVSIVNKGVIHGIEKFNKIAVVFLIAILIPFTIYAITLPNAMEGITYFLRPDFSSLVNPEIWTTALGQAFFSLSLGSGAMLTYGSYLGKRQFLLKPTSTIIVTNTGVSILAGIIIFSLVFSNAQSPSQGLPLVFNILPEIFSNIDYGMQIGAIFFSLLFVAGITSAIGLFQVPMASVQESFRTSRRKAAFFVLVLVLMFGIPSALSYSPISLEFQEEKFLDLLDKIFGTYGITIAELVFVISVAWFMKKKRILENLNKNSRYNFPDWTIHVLKFVAPMLIILTVVSSILSENF</sequence>
<dbReference type="PROSITE" id="PS00610">
    <property type="entry name" value="NA_NEUROTRAN_SYMP_1"/>
    <property type="match status" value="1"/>
</dbReference>
<organism evidence="8 9">
    <name type="scientific">Nitrosopumilus piranensis</name>
    <dbReference type="NCBI Taxonomy" id="1582439"/>
    <lineage>
        <taxon>Archaea</taxon>
        <taxon>Nitrososphaerota</taxon>
        <taxon>Nitrososphaeria</taxon>
        <taxon>Nitrosopumilales</taxon>
        <taxon>Nitrosopumilaceae</taxon>
        <taxon>Nitrosopumilus</taxon>
    </lineage>
</organism>
<feature type="transmembrane region" description="Helical" evidence="7">
    <location>
        <begin position="244"/>
        <end position="265"/>
    </location>
</feature>
<evidence type="ECO:0000313" key="8">
    <source>
        <dbReference type="EMBL" id="AJM92299.1"/>
    </source>
</evidence>
<proteinExistence type="inferred from homology"/>
<feature type="transmembrane region" description="Helical" evidence="7">
    <location>
        <begin position="133"/>
        <end position="154"/>
    </location>
</feature>
<accession>A0A0C5BVM8</accession>
<dbReference type="SUPFAM" id="SSF161070">
    <property type="entry name" value="SNF-like"/>
    <property type="match status" value="1"/>
</dbReference>
<keyword evidence="9" id="KW-1185">Reference proteome</keyword>
<dbReference type="GO" id="GO:0016020">
    <property type="term" value="C:membrane"/>
    <property type="evidence" value="ECO:0007669"/>
    <property type="project" value="UniProtKB-SubCell"/>
</dbReference>
<keyword evidence="3 6" id="KW-0812">Transmembrane</keyword>
<dbReference type="GO" id="GO:0015293">
    <property type="term" value="F:symporter activity"/>
    <property type="evidence" value="ECO:0007669"/>
    <property type="project" value="UniProtKB-KW"/>
</dbReference>
<dbReference type="STRING" id="1582439.NPIRD3C_1087"/>
<feature type="transmembrane region" description="Helical" evidence="7">
    <location>
        <begin position="166"/>
        <end position="186"/>
    </location>
</feature>
<dbReference type="PRINTS" id="PR00176">
    <property type="entry name" value="NANEUSMPORT"/>
</dbReference>
<evidence type="ECO:0000256" key="7">
    <source>
        <dbReference type="SAM" id="Phobius"/>
    </source>
</evidence>
<feature type="transmembrane region" description="Helical" evidence="7">
    <location>
        <begin position="88"/>
        <end position="113"/>
    </location>
</feature>
<protein>
    <recommendedName>
        <fullName evidence="6">Transporter</fullName>
    </recommendedName>
</protein>
<dbReference type="PATRIC" id="fig|1582439.9.peg.1118"/>
<evidence type="ECO:0000256" key="1">
    <source>
        <dbReference type="ARBA" id="ARBA00004141"/>
    </source>
</evidence>